<dbReference type="Gene3D" id="2.10.55.10">
    <property type="entry name" value="Leishmanolysin domain 3"/>
    <property type="match status" value="1"/>
</dbReference>
<comment type="cofactor">
    <cofactor evidence="9 10">
        <name>Zn(2+)</name>
        <dbReference type="ChEBI" id="CHEBI:29105"/>
    </cofactor>
    <text evidence="9 10">Binds 1 zinc ion per subunit.</text>
</comment>
<dbReference type="PANTHER" id="PTHR10942">
    <property type="entry name" value="LEISHMANOLYSIN-LIKE PEPTIDASE"/>
    <property type="match status" value="1"/>
</dbReference>
<evidence type="ECO:0000256" key="8">
    <source>
        <dbReference type="PIRSR" id="PIRSR601577-1"/>
    </source>
</evidence>
<evidence type="ECO:0000256" key="10">
    <source>
        <dbReference type="RuleBase" id="RU366077"/>
    </source>
</evidence>
<comment type="similarity">
    <text evidence="1 10">Belongs to the peptidase M8 family.</text>
</comment>
<reference evidence="11 12" key="1">
    <citation type="submission" date="2014-10" db="EMBL/GenBank/DDBJ databases">
        <title>Draft genome of the hookworm Ancylostoma caninum.</title>
        <authorList>
            <person name="Mitreva M."/>
        </authorList>
    </citation>
    <scope>NUCLEOTIDE SEQUENCE [LARGE SCALE GENOMIC DNA]</scope>
    <source>
        <strain evidence="11 12">Baltimore</strain>
    </source>
</reference>
<dbReference type="InterPro" id="IPR001577">
    <property type="entry name" value="Peptidase_M8"/>
</dbReference>
<protein>
    <recommendedName>
        <fullName evidence="7 10">Leishmanolysin-like peptidase</fullName>
        <ecNumber evidence="10">3.4.24.-</ecNumber>
    </recommendedName>
</protein>
<keyword evidence="5 9" id="KW-0862">Zinc</keyword>
<evidence type="ECO:0000256" key="1">
    <source>
        <dbReference type="ARBA" id="ARBA00005860"/>
    </source>
</evidence>
<feature type="active site" evidence="8">
    <location>
        <position position="48"/>
    </location>
</feature>
<evidence type="ECO:0000313" key="11">
    <source>
        <dbReference type="EMBL" id="RCN41699.1"/>
    </source>
</evidence>
<keyword evidence="12" id="KW-1185">Reference proteome</keyword>
<gene>
    <name evidence="11" type="ORF">ANCCAN_12304</name>
</gene>
<evidence type="ECO:0000256" key="5">
    <source>
        <dbReference type="ARBA" id="ARBA00022833"/>
    </source>
</evidence>
<evidence type="ECO:0000256" key="6">
    <source>
        <dbReference type="ARBA" id="ARBA00023049"/>
    </source>
</evidence>
<sequence>MHLHGKTMPHKAKKVGRPIAGFVNICPRQLRDEKPDHFYVWESTIKHELMHALVFTPNLYEYFQAAKGPPPKEGKPKIVPGVFERFKRLEWETAKGYVSHDVYMIVSPKVKEEARRFFNCPDLEGAELESQDGRASTSGGRGSAFAHWEKRIFEEEGMSAIITTYFAFSRITLALFEDSGWYQVNYNNADEMSFGRGLGCNFAKQSCLSWIKTNKDDPYPFCNVLYDTRCSANRMDKLRCNMVRGSKGLPAHFDYNALDVYKDKKGRPIQGHGLLAFADYCPYYSV</sequence>
<dbReference type="EC" id="3.4.24.-" evidence="10"/>
<evidence type="ECO:0000256" key="9">
    <source>
        <dbReference type="PIRSR" id="PIRSR601577-2"/>
    </source>
</evidence>
<dbReference type="AlphaFoldDB" id="A0A368GEL1"/>
<dbReference type="OrthoDB" id="5856025at2759"/>
<dbReference type="GO" id="GO:0005737">
    <property type="term" value="C:cytoplasm"/>
    <property type="evidence" value="ECO:0007669"/>
    <property type="project" value="TreeGrafter"/>
</dbReference>
<dbReference type="SUPFAM" id="SSF55486">
    <property type="entry name" value="Metalloproteases ('zincins'), catalytic domain"/>
    <property type="match status" value="1"/>
</dbReference>
<dbReference type="GO" id="GO:0006508">
    <property type="term" value="P:proteolysis"/>
    <property type="evidence" value="ECO:0007669"/>
    <property type="project" value="UniProtKB-KW"/>
</dbReference>
<proteinExistence type="inferred from homology"/>
<dbReference type="GO" id="GO:0007155">
    <property type="term" value="P:cell adhesion"/>
    <property type="evidence" value="ECO:0007669"/>
    <property type="project" value="InterPro"/>
</dbReference>
<evidence type="ECO:0000256" key="2">
    <source>
        <dbReference type="ARBA" id="ARBA00022670"/>
    </source>
</evidence>
<evidence type="ECO:0000256" key="7">
    <source>
        <dbReference type="ARBA" id="ARBA00039717"/>
    </source>
</evidence>
<dbReference type="GO" id="GO:0046872">
    <property type="term" value="F:metal ion binding"/>
    <property type="evidence" value="ECO:0007669"/>
    <property type="project" value="UniProtKB-KW"/>
</dbReference>
<keyword evidence="2 10" id="KW-0645">Protease</keyword>
<evidence type="ECO:0000256" key="3">
    <source>
        <dbReference type="ARBA" id="ARBA00022723"/>
    </source>
</evidence>
<dbReference type="EMBL" id="JOJR01000224">
    <property type="protein sequence ID" value="RCN41699.1"/>
    <property type="molecule type" value="Genomic_DNA"/>
</dbReference>
<name>A0A368GEL1_ANCCA</name>
<keyword evidence="6 9" id="KW-0482">Metalloprotease</keyword>
<dbReference type="Proteomes" id="UP000252519">
    <property type="component" value="Unassembled WGS sequence"/>
</dbReference>
<feature type="binding site" evidence="9">
    <location>
        <position position="47"/>
    </location>
    <ligand>
        <name>Zn(2+)</name>
        <dbReference type="ChEBI" id="CHEBI:29105"/>
        <note>catalytic</note>
    </ligand>
</feature>
<dbReference type="FunFam" id="3.90.132.10:FF:000001">
    <property type="entry name" value="leishmanolysin-like peptidase isoform X2"/>
    <property type="match status" value="1"/>
</dbReference>
<dbReference type="PANTHER" id="PTHR10942:SF0">
    <property type="entry name" value="LEISHMANOLYSIN-LIKE PEPTIDASE"/>
    <property type="match status" value="1"/>
</dbReference>
<dbReference type="STRING" id="29170.A0A368GEL1"/>
<feature type="binding site" evidence="9">
    <location>
        <position position="51"/>
    </location>
    <ligand>
        <name>Zn(2+)</name>
        <dbReference type="ChEBI" id="CHEBI:29105"/>
        <note>catalytic</note>
    </ligand>
</feature>
<evidence type="ECO:0000313" key="12">
    <source>
        <dbReference type="Proteomes" id="UP000252519"/>
    </source>
</evidence>
<accession>A0A368GEL1</accession>
<organism evidence="11 12">
    <name type="scientific">Ancylostoma caninum</name>
    <name type="common">Dog hookworm</name>
    <dbReference type="NCBI Taxonomy" id="29170"/>
    <lineage>
        <taxon>Eukaryota</taxon>
        <taxon>Metazoa</taxon>
        <taxon>Ecdysozoa</taxon>
        <taxon>Nematoda</taxon>
        <taxon>Chromadorea</taxon>
        <taxon>Rhabditida</taxon>
        <taxon>Rhabditina</taxon>
        <taxon>Rhabditomorpha</taxon>
        <taxon>Strongyloidea</taxon>
        <taxon>Ancylostomatidae</taxon>
        <taxon>Ancylostomatinae</taxon>
        <taxon>Ancylostoma</taxon>
    </lineage>
</organism>
<keyword evidence="4 10" id="KW-0378">Hydrolase</keyword>
<keyword evidence="3 9" id="KW-0479">Metal-binding</keyword>
<dbReference type="Pfam" id="PF01457">
    <property type="entry name" value="Peptidase_M8"/>
    <property type="match status" value="1"/>
</dbReference>
<dbReference type="Gene3D" id="3.90.132.10">
    <property type="entry name" value="Leishmanolysin , domain 2"/>
    <property type="match status" value="1"/>
</dbReference>
<dbReference type="Gene3D" id="3.10.170.20">
    <property type="match status" value="1"/>
</dbReference>
<dbReference type="GO" id="GO:0004222">
    <property type="term" value="F:metalloendopeptidase activity"/>
    <property type="evidence" value="ECO:0007669"/>
    <property type="project" value="UniProtKB-UniRule"/>
</dbReference>
<comment type="caution">
    <text evidence="11">The sequence shown here is derived from an EMBL/GenBank/DDBJ whole genome shotgun (WGS) entry which is preliminary data.</text>
</comment>
<evidence type="ECO:0000256" key="4">
    <source>
        <dbReference type="ARBA" id="ARBA00022801"/>
    </source>
</evidence>
<feature type="binding site" evidence="9">
    <location>
        <position position="147"/>
    </location>
    <ligand>
        <name>Zn(2+)</name>
        <dbReference type="ChEBI" id="CHEBI:29105"/>
        <note>catalytic</note>
    </ligand>
</feature>
<dbReference type="GO" id="GO:0016020">
    <property type="term" value="C:membrane"/>
    <property type="evidence" value="ECO:0007669"/>
    <property type="project" value="InterPro"/>
</dbReference>